<comment type="caution">
    <text evidence="2">The sequence shown here is derived from an EMBL/GenBank/DDBJ whole genome shotgun (WGS) entry which is preliminary data.</text>
</comment>
<keyword evidence="3" id="KW-1185">Reference proteome</keyword>
<feature type="transmembrane region" description="Helical" evidence="1">
    <location>
        <begin position="16"/>
        <end position="34"/>
    </location>
</feature>
<dbReference type="Proteomes" id="UP001205740">
    <property type="component" value="Unassembled WGS sequence"/>
</dbReference>
<keyword evidence="1" id="KW-0472">Membrane</keyword>
<organism evidence="2 3">
    <name type="scientific">Williamsia serinedens</name>
    <dbReference type="NCBI Taxonomy" id="391736"/>
    <lineage>
        <taxon>Bacteria</taxon>
        <taxon>Bacillati</taxon>
        <taxon>Actinomycetota</taxon>
        <taxon>Actinomycetes</taxon>
        <taxon>Mycobacteriales</taxon>
        <taxon>Nocardiaceae</taxon>
        <taxon>Williamsia</taxon>
    </lineage>
</organism>
<evidence type="ECO:0000256" key="1">
    <source>
        <dbReference type="SAM" id="Phobius"/>
    </source>
</evidence>
<keyword evidence="1" id="KW-1133">Transmembrane helix</keyword>
<keyword evidence="1" id="KW-0812">Transmembrane</keyword>
<dbReference type="EMBL" id="JAMTCG010000007">
    <property type="protein sequence ID" value="MCP2162732.1"/>
    <property type="molecule type" value="Genomic_DNA"/>
</dbReference>
<name>A0ABT1H7P2_9NOCA</name>
<protein>
    <submittedName>
        <fullName evidence="2">Uncharacterized protein</fullName>
    </submittedName>
</protein>
<evidence type="ECO:0000313" key="2">
    <source>
        <dbReference type="EMBL" id="MCP2162732.1"/>
    </source>
</evidence>
<accession>A0ABT1H7P2</accession>
<evidence type="ECO:0000313" key="3">
    <source>
        <dbReference type="Proteomes" id="UP001205740"/>
    </source>
</evidence>
<sequence length="95" mass="10692">MEGATFRRDDWEFSRMVRLLAFLGVGYVLGAKAGRRRYDQIHGAYQAVTGSPATRKAIDVGRQKLSQAISPTEPLIEVHQIDDATTVYARRDPRD</sequence>
<reference evidence="2 3" key="1">
    <citation type="submission" date="2022-06" db="EMBL/GenBank/DDBJ databases">
        <title>Genomic Encyclopedia of Archaeal and Bacterial Type Strains, Phase II (KMG-II): from individual species to whole genera.</title>
        <authorList>
            <person name="Goeker M."/>
        </authorList>
    </citation>
    <scope>NUCLEOTIDE SEQUENCE [LARGE SCALE GENOMIC DNA]</scope>
    <source>
        <strain evidence="2 3">DSM 45037</strain>
    </source>
</reference>
<gene>
    <name evidence="2" type="ORF">LX12_003940</name>
</gene>
<proteinExistence type="predicted"/>